<sequence>MGIAQLLPLIGTCILPLVSAHGRITNITTSLGAVYTGWDPELALQTTPPPPLVAWTASNLGNVFVPPSSFNTSNITCHFSATPGALDVNTTAGDTLKLQWNEWPVSHKGPVLTYLAACNGPCADAKKDTLQWVKIDQLGWLNSSGYEMLGGTWGSDILIANSFTWTVKVPEHLAAGNYVLRHEILALHVANETDGAQAYPQCVNLQVGGLGGAKIDGGVFGTQLYKPTDKGILVDIHGKIGGYEIPGPKLWSGASAMKQPNQRKMTTIRHKRRSQQ</sequence>
<gene>
    <name evidence="8" type="ORF">K504DRAFT_526857</name>
</gene>
<comment type="cofactor">
    <cofactor evidence="1">
        <name>Cu(2+)</name>
        <dbReference type="ChEBI" id="CHEBI:29036"/>
    </cofactor>
</comment>
<feature type="domain" description="Auxiliary Activity family 9 catalytic" evidence="7">
    <location>
        <begin position="21"/>
        <end position="237"/>
    </location>
</feature>
<protein>
    <submittedName>
        <fullName evidence="8">Lytic polysaccharide monooxygenase</fullName>
    </submittedName>
</protein>
<dbReference type="AlphaFoldDB" id="A0A6G1K7F0"/>
<keyword evidence="8" id="KW-0560">Oxidoreductase</keyword>
<accession>A0A6G1K7F0</accession>
<feature type="chain" id="PRO_5026282776" evidence="6">
    <location>
        <begin position="21"/>
        <end position="276"/>
    </location>
</feature>
<dbReference type="InterPro" id="IPR049892">
    <property type="entry name" value="AA9"/>
</dbReference>
<dbReference type="EMBL" id="MU005771">
    <property type="protein sequence ID" value="KAF2708738.1"/>
    <property type="molecule type" value="Genomic_DNA"/>
</dbReference>
<feature type="region of interest" description="Disordered" evidence="5">
    <location>
        <begin position="253"/>
        <end position="276"/>
    </location>
</feature>
<keyword evidence="4" id="KW-1015">Disulfide bond</keyword>
<dbReference type="Gene3D" id="2.70.50.70">
    <property type="match status" value="1"/>
</dbReference>
<evidence type="ECO:0000256" key="1">
    <source>
        <dbReference type="ARBA" id="ARBA00001973"/>
    </source>
</evidence>
<reference evidence="8" key="1">
    <citation type="journal article" date="2020" name="Stud. Mycol.">
        <title>101 Dothideomycetes genomes: a test case for predicting lifestyles and emergence of pathogens.</title>
        <authorList>
            <person name="Haridas S."/>
            <person name="Albert R."/>
            <person name="Binder M."/>
            <person name="Bloem J."/>
            <person name="Labutti K."/>
            <person name="Salamov A."/>
            <person name="Andreopoulos B."/>
            <person name="Baker S."/>
            <person name="Barry K."/>
            <person name="Bills G."/>
            <person name="Bluhm B."/>
            <person name="Cannon C."/>
            <person name="Castanera R."/>
            <person name="Culley D."/>
            <person name="Daum C."/>
            <person name="Ezra D."/>
            <person name="Gonzalez J."/>
            <person name="Henrissat B."/>
            <person name="Kuo A."/>
            <person name="Liang C."/>
            <person name="Lipzen A."/>
            <person name="Lutzoni F."/>
            <person name="Magnuson J."/>
            <person name="Mondo S."/>
            <person name="Nolan M."/>
            <person name="Ohm R."/>
            <person name="Pangilinan J."/>
            <person name="Park H.-J."/>
            <person name="Ramirez L."/>
            <person name="Alfaro M."/>
            <person name="Sun H."/>
            <person name="Tritt A."/>
            <person name="Yoshinaga Y."/>
            <person name="Zwiers L.-H."/>
            <person name="Turgeon B."/>
            <person name="Goodwin S."/>
            <person name="Spatafora J."/>
            <person name="Crous P."/>
            <person name="Grigoriev I."/>
        </authorList>
    </citation>
    <scope>NUCLEOTIDE SEQUENCE</scope>
    <source>
        <strain evidence="8">CBS 279.74</strain>
    </source>
</reference>
<keyword evidence="8" id="KW-0503">Monooxygenase</keyword>
<dbReference type="GO" id="GO:0004497">
    <property type="term" value="F:monooxygenase activity"/>
    <property type="evidence" value="ECO:0007669"/>
    <property type="project" value="UniProtKB-KW"/>
</dbReference>
<evidence type="ECO:0000256" key="6">
    <source>
        <dbReference type="SAM" id="SignalP"/>
    </source>
</evidence>
<evidence type="ECO:0000313" key="9">
    <source>
        <dbReference type="Proteomes" id="UP000799428"/>
    </source>
</evidence>
<evidence type="ECO:0000259" key="7">
    <source>
        <dbReference type="Pfam" id="PF03443"/>
    </source>
</evidence>
<keyword evidence="9" id="KW-1185">Reference proteome</keyword>
<dbReference type="PANTHER" id="PTHR33353:SF34">
    <property type="entry name" value="ENDO-BETA-1,4-GLUCANASE D"/>
    <property type="match status" value="1"/>
</dbReference>
<evidence type="ECO:0000256" key="5">
    <source>
        <dbReference type="SAM" id="MobiDB-lite"/>
    </source>
</evidence>
<dbReference type="GO" id="GO:0005576">
    <property type="term" value="C:extracellular region"/>
    <property type="evidence" value="ECO:0007669"/>
    <property type="project" value="UniProtKB-SubCell"/>
</dbReference>
<evidence type="ECO:0000256" key="3">
    <source>
        <dbReference type="ARBA" id="ARBA00022525"/>
    </source>
</evidence>
<dbReference type="Proteomes" id="UP000799428">
    <property type="component" value="Unassembled WGS sequence"/>
</dbReference>
<dbReference type="PANTHER" id="PTHR33353">
    <property type="entry name" value="PUTATIVE (AFU_ORTHOLOGUE AFUA_1G12560)-RELATED"/>
    <property type="match status" value="1"/>
</dbReference>
<name>A0A6G1K7F0_9PLEO</name>
<feature type="signal peptide" evidence="6">
    <location>
        <begin position="1"/>
        <end position="20"/>
    </location>
</feature>
<comment type="subcellular location">
    <subcellularLocation>
        <location evidence="2">Secreted</location>
    </subcellularLocation>
</comment>
<keyword evidence="3" id="KW-0964">Secreted</keyword>
<organism evidence="8 9">
    <name type="scientific">Pleomassaria siparia CBS 279.74</name>
    <dbReference type="NCBI Taxonomy" id="1314801"/>
    <lineage>
        <taxon>Eukaryota</taxon>
        <taxon>Fungi</taxon>
        <taxon>Dikarya</taxon>
        <taxon>Ascomycota</taxon>
        <taxon>Pezizomycotina</taxon>
        <taxon>Dothideomycetes</taxon>
        <taxon>Pleosporomycetidae</taxon>
        <taxon>Pleosporales</taxon>
        <taxon>Pleomassariaceae</taxon>
        <taxon>Pleomassaria</taxon>
    </lineage>
</organism>
<dbReference type="OrthoDB" id="4849160at2759"/>
<evidence type="ECO:0000256" key="4">
    <source>
        <dbReference type="ARBA" id="ARBA00023157"/>
    </source>
</evidence>
<keyword evidence="6" id="KW-0732">Signal</keyword>
<evidence type="ECO:0000313" key="8">
    <source>
        <dbReference type="EMBL" id="KAF2708738.1"/>
    </source>
</evidence>
<dbReference type="CDD" id="cd21175">
    <property type="entry name" value="LPMO_AA9"/>
    <property type="match status" value="1"/>
</dbReference>
<feature type="compositionally biased region" description="Basic residues" evidence="5">
    <location>
        <begin position="266"/>
        <end position="276"/>
    </location>
</feature>
<dbReference type="InterPro" id="IPR005103">
    <property type="entry name" value="AA9_LPMO"/>
</dbReference>
<proteinExistence type="predicted"/>
<dbReference type="Pfam" id="PF03443">
    <property type="entry name" value="AA9"/>
    <property type="match status" value="1"/>
</dbReference>
<evidence type="ECO:0000256" key="2">
    <source>
        <dbReference type="ARBA" id="ARBA00004613"/>
    </source>
</evidence>